<sequence length="398" mass="44881">MSALINLFYIYDPWLFHIVRMSLVSGLFALLWFGYKWYKKELKRFVLPLDSLAVCIALILLSVLPVLINGTTEFGVIGMYVKLLVLFSLGIVIYNLFYASSNGKDQLIRDLKLGIGAQSLLGFLALAGIPLFITISLATNSDMGGELSRFIGSEQEYRLYNFTSSAFFPLSAFYLMLLHFLLAYDDNENNGTALKSVYVFLLLFIGLISGRTFFIFSVISLLLYFKPRYIPAILAFTLLVLFFAYNYPVNPYVAHALEIVINLIQGGSQISSSSDTLVNKHLFMPELKQLIMGDGQYYVVGRTANSYYGGSDSGFIRQALYGGVGYILLCFLFTAYFVKRIADNWFNGSWKFILSALFLLSILNIKADTFAYPGIMFVFLMFVSLFGDKGKIIIVERK</sequence>
<organism evidence="2 3">
    <name type="scientific">Basfia succiniciproducens</name>
    <dbReference type="NCBI Taxonomy" id="653940"/>
    <lineage>
        <taxon>Bacteria</taxon>
        <taxon>Pseudomonadati</taxon>
        <taxon>Pseudomonadota</taxon>
        <taxon>Gammaproteobacteria</taxon>
        <taxon>Pasteurellales</taxon>
        <taxon>Pasteurellaceae</taxon>
        <taxon>Basfia</taxon>
    </lineage>
</organism>
<name>A0A1G5BN11_9PAST</name>
<evidence type="ECO:0000313" key="3">
    <source>
        <dbReference type="Proteomes" id="UP000199588"/>
    </source>
</evidence>
<keyword evidence="1" id="KW-1133">Transmembrane helix</keyword>
<dbReference type="EMBL" id="FMUQ01000005">
    <property type="protein sequence ID" value="SCX91625.1"/>
    <property type="molecule type" value="Genomic_DNA"/>
</dbReference>
<feature type="transmembrane region" description="Helical" evidence="1">
    <location>
        <begin position="74"/>
        <end position="99"/>
    </location>
</feature>
<dbReference type="RefSeq" id="WP_090654544.1">
    <property type="nucleotide sequence ID" value="NZ_CP015031.1"/>
</dbReference>
<proteinExistence type="predicted"/>
<keyword evidence="3" id="KW-1185">Reference proteome</keyword>
<comment type="caution">
    <text evidence="2">The sequence shown here is derived from an EMBL/GenBank/DDBJ whole genome shotgun (WGS) entry which is preliminary data.</text>
</comment>
<feature type="transmembrane region" description="Helical" evidence="1">
    <location>
        <begin position="344"/>
        <end position="363"/>
    </location>
</feature>
<accession>A0A1G5BN11</accession>
<evidence type="ECO:0000313" key="2">
    <source>
        <dbReference type="EMBL" id="SCX91625.1"/>
    </source>
</evidence>
<feature type="transmembrane region" description="Helical" evidence="1">
    <location>
        <begin position="370"/>
        <end position="387"/>
    </location>
</feature>
<keyword evidence="1" id="KW-0812">Transmembrane</keyword>
<feature type="transmembrane region" description="Helical" evidence="1">
    <location>
        <begin position="229"/>
        <end position="247"/>
    </location>
</feature>
<keyword evidence="1" id="KW-0472">Membrane</keyword>
<feature type="transmembrane region" description="Helical" evidence="1">
    <location>
        <begin position="120"/>
        <end position="139"/>
    </location>
</feature>
<dbReference type="Proteomes" id="UP000199588">
    <property type="component" value="Unassembled WGS sequence"/>
</dbReference>
<feature type="transmembrane region" description="Helical" evidence="1">
    <location>
        <begin position="196"/>
        <end position="223"/>
    </location>
</feature>
<feature type="transmembrane region" description="Helical" evidence="1">
    <location>
        <begin position="14"/>
        <end position="33"/>
    </location>
</feature>
<feature type="transmembrane region" description="Helical" evidence="1">
    <location>
        <begin position="159"/>
        <end position="184"/>
    </location>
</feature>
<protein>
    <submittedName>
        <fullName evidence="2">Uncharacterized protein</fullName>
    </submittedName>
</protein>
<gene>
    <name evidence="2" type="ORF">SAMN02910354_00818</name>
</gene>
<evidence type="ECO:0000256" key="1">
    <source>
        <dbReference type="SAM" id="Phobius"/>
    </source>
</evidence>
<reference evidence="2 3" key="1">
    <citation type="submission" date="2016-10" db="EMBL/GenBank/DDBJ databases">
        <authorList>
            <person name="Varghese N."/>
            <person name="Submissions S."/>
        </authorList>
    </citation>
    <scope>NUCLEOTIDE SEQUENCE [LARGE SCALE GENOMIC DNA]</scope>
    <source>
        <strain evidence="2 3">DSM 22022</strain>
    </source>
</reference>
<feature type="transmembrane region" description="Helical" evidence="1">
    <location>
        <begin position="319"/>
        <end position="338"/>
    </location>
</feature>
<feature type="transmembrane region" description="Helical" evidence="1">
    <location>
        <begin position="45"/>
        <end position="68"/>
    </location>
</feature>